<protein>
    <submittedName>
        <fullName evidence="3">RPM1-interacting protein 4-like isoform X1</fullName>
    </submittedName>
</protein>
<keyword evidence="4" id="KW-1185">Reference proteome</keyword>
<feature type="compositionally biased region" description="Basic and acidic residues" evidence="1">
    <location>
        <begin position="104"/>
        <end position="113"/>
    </location>
</feature>
<dbReference type="GO" id="GO:0005886">
    <property type="term" value="C:plasma membrane"/>
    <property type="evidence" value="ECO:0007669"/>
    <property type="project" value="TreeGrafter"/>
</dbReference>
<organism evidence="3 4">
    <name type="scientific">Canna indica</name>
    <name type="common">Indian-shot</name>
    <dbReference type="NCBI Taxonomy" id="4628"/>
    <lineage>
        <taxon>Eukaryota</taxon>
        <taxon>Viridiplantae</taxon>
        <taxon>Streptophyta</taxon>
        <taxon>Embryophyta</taxon>
        <taxon>Tracheophyta</taxon>
        <taxon>Spermatophyta</taxon>
        <taxon>Magnoliopsida</taxon>
        <taxon>Liliopsida</taxon>
        <taxon>Zingiberales</taxon>
        <taxon>Cannaceae</taxon>
        <taxon>Canna</taxon>
    </lineage>
</organism>
<reference evidence="3 4" key="1">
    <citation type="submission" date="2023-10" db="EMBL/GenBank/DDBJ databases">
        <title>Chromosome-scale genome assembly provides insights into flower coloration mechanisms of Canna indica.</title>
        <authorList>
            <person name="Li C."/>
        </authorList>
    </citation>
    <scope>NUCLEOTIDE SEQUENCE [LARGE SCALE GENOMIC DNA]</scope>
    <source>
        <tissue evidence="3">Flower</tissue>
    </source>
</reference>
<feature type="region of interest" description="Disordered" evidence="1">
    <location>
        <begin position="33"/>
        <end position="181"/>
    </location>
</feature>
<dbReference type="InterPro" id="IPR008700">
    <property type="entry name" value="TypeIII_avirulence_cleave"/>
</dbReference>
<evidence type="ECO:0000313" key="3">
    <source>
        <dbReference type="EMBL" id="WOK96613.1"/>
    </source>
</evidence>
<feature type="domain" description="RIN4 pathogenic type III effector avirulence factor Avr cleavage site" evidence="2">
    <location>
        <begin position="3"/>
        <end position="32"/>
    </location>
</feature>
<dbReference type="EMBL" id="CP136891">
    <property type="protein sequence ID" value="WOK96613.1"/>
    <property type="molecule type" value="Genomic_DNA"/>
</dbReference>
<dbReference type="PANTHER" id="PTHR33159:SF6">
    <property type="entry name" value="RPM1-INTERACTING PROTEIN 4"/>
    <property type="match status" value="1"/>
</dbReference>
<feature type="region of interest" description="Disordered" evidence="1">
    <location>
        <begin position="1"/>
        <end position="21"/>
    </location>
</feature>
<accession>A0AAQ3JWC8</accession>
<evidence type="ECO:0000313" key="4">
    <source>
        <dbReference type="Proteomes" id="UP001327560"/>
    </source>
</evidence>
<proteinExistence type="predicted"/>
<evidence type="ECO:0000256" key="1">
    <source>
        <dbReference type="SAM" id="MobiDB-lite"/>
    </source>
</evidence>
<gene>
    <name evidence="3" type="ORF">Cni_G05320</name>
</gene>
<name>A0AAQ3JWC8_9LILI</name>
<sequence>MAQNAHVPKFGNWDSEGDVPYTQRFEVVRKVRNEGKMINPNDPQENPEAFNENSAASNPKDEVHASREDYLHQPTQSPLRHGTGTHKSSTESSPLHRHGYQRNSGEHSIERSPHHPHYQVKAATRAGVSSPSRGPPEGGHTLPGRSRMRTGGRGDETPEKGSSVPKFGEWDENNPSSADGFTGIFEKVREEKKHGPAKSPMISTDMIYTNDQDGASSSCCFGWCKK</sequence>
<dbReference type="InterPro" id="IPR040387">
    <property type="entry name" value="RIN4/NOI4"/>
</dbReference>
<dbReference type="PANTHER" id="PTHR33159">
    <property type="entry name" value="RPM1-INTERACTING PROTEIN 4 (RIN4) FAMILY PROTEIN"/>
    <property type="match status" value="1"/>
</dbReference>
<dbReference type="AlphaFoldDB" id="A0AAQ3JWC8"/>
<dbReference type="Pfam" id="PF05627">
    <property type="entry name" value="AvrRpt-cleavage"/>
    <property type="match status" value="2"/>
</dbReference>
<feature type="domain" description="RIN4 pathogenic type III effector avirulence factor Avr cleavage site" evidence="2">
    <location>
        <begin position="159"/>
        <end position="193"/>
    </location>
</feature>
<dbReference type="Proteomes" id="UP001327560">
    <property type="component" value="Chromosome 2"/>
</dbReference>
<feature type="compositionally biased region" description="Basic and acidic residues" evidence="1">
    <location>
        <begin position="59"/>
        <end position="71"/>
    </location>
</feature>
<evidence type="ECO:0000259" key="2">
    <source>
        <dbReference type="Pfam" id="PF05627"/>
    </source>
</evidence>